<sequence length="75" mass="8134">MTPYADPQGPSGVAAYTLGTAHIDVRFKSGAIYRYTVLSVGQANFDHMARLARAGEGLSTFISRVVRDRYAARLA</sequence>
<protein>
    <recommendedName>
        <fullName evidence="3">KTSC domain-containing protein</fullName>
    </recommendedName>
</protein>
<evidence type="ECO:0008006" key="3">
    <source>
        <dbReference type="Google" id="ProtNLM"/>
    </source>
</evidence>
<organism evidence="1 2">
    <name type="scientific">Paracoccus sanguinis</name>
    <dbReference type="NCBI Taxonomy" id="1545044"/>
    <lineage>
        <taxon>Bacteria</taxon>
        <taxon>Pseudomonadati</taxon>
        <taxon>Pseudomonadota</taxon>
        <taxon>Alphaproteobacteria</taxon>
        <taxon>Rhodobacterales</taxon>
        <taxon>Paracoccaceae</taxon>
        <taxon>Paracoccus</taxon>
    </lineage>
</organism>
<dbReference type="EMBL" id="JRKQ01000094">
    <property type="protein sequence ID" value="KGJ20430.1"/>
    <property type="molecule type" value="Genomic_DNA"/>
</dbReference>
<name>A0A099GC88_9RHOB</name>
<accession>A0A099GC88</accession>
<evidence type="ECO:0000313" key="2">
    <source>
        <dbReference type="Proteomes" id="UP000029858"/>
    </source>
</evidence>
<reference evidence="1 2" key="2">
    <citation type="submission" date="2014-10" db="EMBL/GenBank/DDBJ databases">
        <title>Paracoccus sanguinis sp. nov., isolated from clinical specimens of New York State patients.</title>
        <authorList>
            <person name="Mingle L.A."/>
            <person name="Cole J.A."/>
            <person name="Lapierre P."/>
            <person name="Musser K.A."/>
        </authorList>
    </citation>
    <scope>NUCLEOTIDE SEQUENCE [LARGE SCALE GENOMIC DNA]</scope>
    <source>
        <strain evidence="1 2">5503</strain>
    </source>
</reference>
<reference evidence="1 2" key="1">
    <citation type="submission" date="2014-09" db="EMBL/GenBank/DDBJ databases">
        <authorList>
            <person name="McGinnis J.M."/>
            <person name="Wolfgang W.J."/>
        </authorList>
    </citation>
    <scope>NUCLEOTIDE SEQUENCE [LARGE SCALE GENOMIC DNA]</scope>
    <source>
        <strain evidence="1 2">5503</strain>
    </source>
</reference>
<gene>
    <name evidence="1" type="ORF">IX56_14090</name>
</gene>
<comment type="caution">
    <text evidence="1">The sequence shown here is derived from an EMBL/GenBank/DDBJ whole genome shotgun (WGS) entry which is preliminary data.</text>
</comment>
<dbReference type="AlphaFoldDB" id="A0A099GC88"/>
<evidence type="ECO:0000313" key="1">
    <source>
        <dbReference type="EMBL" id="KGJ20430.1"/>
    </source>
</evidence>
<dbReference type="Proteomes" id="UP000029858">
    <property type="component" value="Unassembled WGS sequence"/>
</dbReference>
<dbReference type="RefSeq" id="WP_036711469.1">
    <property type="nucleotide sequence ID" value="NZ_JRKQ01000094.1"/>
</dbReference>
<proteinExistence type="predicted"/>